<proteinExistence type="predicted"/>
<sequence length="518" mass="58998">MEEKKTSTPNSELEFYKEKNSGAKKIDPVEVLSGNSSKPFQIDIKLSKDQRKAFSEYWESGKTIPGNDLTEKQYAAVPDVIDNIKMGRWEKYALVSNELAYPEKGLAYTITKEGHIKKVQLDEKVVPQSSIMGIKDIEFNSPPGKSPVTEPKPFSKNIAEDIKSEDSIAKKFKDPGQDKEPRYFHQYFKDEKTGEVPTSMVIVKTQEEELRVLAEKTKGRDKGKEAFVKLNDPGLENGDYKFMLVSNKNVIAHIIHNYNAGKSFAEQNINKVFLALNKGKEKAVAWVEEKERQENHGKEFSERDIPYKSLEKIGIAKEDLSKTDIDNMLKGLSTTLINKNLRKEDIEVRNTPPFKINLERREDDKVVAKITFQQKDLDIEKDNIGKTLTPEEKAELKRKGTISEPKFYPNEKGHIEPYKVGVDKETNTIEKKEIRKYDIGSARELSQTYDVELSALDHNRLGSGKSVNVKNISIPDKPGKYEGNIDLNPVTGRAVLKVETIREMKKEKLLNNHIAHSR</sequence>
<dbReference type="EMBL" id="JAVRHM010000021">
    <property type="protein sequence ID" value="MDT0691224.1"/>
    <property type="molecule type" value="Genomic_DNA"/>
</dbReference>
<accession>A0ABU3E5H0</accession>
<protein>
    <submittedName>
        <fullName evidence="2">DUF4099 domain-containing protein</fullName>
    </submittedName>
</protein>
<gene>
    <name evidence="2" type="ORF">RM549_15620</name>
</gene>
<keyword evidence="3" id="KW-1185">Reference proteome</keyword>
<comment type="caution">
    <text evidence="2">The sequence shown here is derived from an EMBL/GenBank/DDBJ whole genome shotgun (WGS) entry which is preliminary data.</text>
</comment>
<dbReference type="Pfam" id="PF13351">
    <property type="entry name" value="DUF4099"/>
    <property type="match status" value="1"/>
</dbReference>
<evidence type="ECO:0000313" key="3">
    <source>
        <dbReference type="Proteomes" id="UP001261624"/>
    </source>
</evidence>
<organism evidence="2 3">
    <name type="scientific">Autumnicola patrickiae</name>
    <dbReference type="NCBI Taxonomy" id="3075591"/>
    <lineage>
        <taxon>Bacteria</taxon>
        <taxon>Pseudomonadati</taxon>
        <taxon>Bacteroidota</taxon>
        <taxon>Flavobacteriia</taxon>
        <taxon>Flavobacteriales</taxon>
        <taxon>Flavobacteriaceae</taxon>
        <taxon>Autumnicola</taxon>
    </lineage>
</organism>
<feature type="domain" description="DUF4099" evidence="1">
    <location>
        <begin position="300"/>
        <end position="376"/>
    </location>
</feature>
<reference evidence="2 3" key="1">
    <citation type="submission" date="2023-09" db="EMBL/GenBank/DDBJ databases">
        <authorList>
            <person name="Rey-Velasco X."/>
        </authorList>
    </citation>
    <scope>NUCLEOTIDE SEQUENCE [LARGE SCALE GENOMIC DNA]</scope>
    <source>
        <strain evidence="2 3">F188</strain>
    </source>
</reference>
<dbReference type="RefSeq" id="WP_311686516.1">
    <property type="nucleotide sequence ID" value="NZ_JAVRHM010000021.1"/>
</dbReference>
<name>A0ABU3E5H0_9FLAO</name>
<dbReference type="Proteomes" id="UP001261624">
    <property type="component" value="Unassembled WGS sequence"/>
</dbReference>
<evidence type="ECO:0000313" key="2">
    <source>
        <dbReference type="EMBL" id="MDT0691224.1"/>
    </source>
</evidence>
<dbReference type="InterPro" id="IPR025343">
    <property type="entry name" value="DUF4099"/>
</dbReference>
<evidence type="ECO:0000259" key="1">
    <source>
        <dbReference type="Pfam" id="PF13351"/>
    </source>
</evidence>